<evidence type="ECO:0000259" key="8">
    <source>
        <dbReference type="PROSITE" id="PS51123"/>
    </source>
</evidence>
<dbReference type="GO" id="GO:0005886">
    <property type="term" value="C:plasma membrane"/>
    <property type="evidence" value="ECO:0007669"/>
    <property type="project" value="UniProtKB-SubCell"/>
</dbReference>
<dbReference type="NCBIfam" id="NF005195">
    <property type="entry name" value="PRK06667.1"/>
    <property type="match status" value="1"/>
</dbReference>
<dbReference type="InterPro" id="IPR006665">
    <property type="entry name" value="OmpA-like"/>
</dbReference>
<keyword evidence="3" id="KW-1003">Cell membrane</keyword>
<dbReference type="Proteomes" id="UP001221217">
    <property type="component" value="Unassembled WGS sequence"/>
</dbReference>
<dbReference type="CDD" id="cd07185">
    <property type="entry name" value="OmpA_C-like"/>
    <property type="match status" value="1"/>
</dbReference>
<keyword evidence="9" id="KW-0969">Cilium</keyword>
<keyword evidence="9" id="KW-0282">Flagellum</keyword>
<evidence type="ECO:0000256" key="2">
    <source>
        <dbReference type="ARBA" id="ARBA00008914"/>
    </source>
</evidence>
<dbReference type="SUPFAM" id="SSF103088">
    <property type="entry name" value="OmpA-like"/>
    <property type="match status" value="1"/>
</dbReference>
<evidence type="ECO:0000256" key="5">
    <source>
        <dbReference type="ARBA" id="ARBA00022989"/>
    </source>
</evidence>
<dbReference type="Pfam" id="PF00691">
    <property type="entry name" value="OmpA"/>
    <property type="match status" value="1"/>
</dbReference>
<evidence type="ECO:0000256" key="4">
    <source>
        <dbReference type="ARBA" id="ARBA00022692"/>
    </source>
</evidence>
<keyword evidence="9" id="KW-0966">Cell projection</keyword>
<protein>
    <submittedName>
        <fullName evidence="9">Flagellar motor protein MotB</fullName>
    </submittedName>
</protein>
<evidence type="ECO:0000256" key="3">
    <source>
        <dbReference type="ARBA" id="ARBA00022475"/>
    </source>
</evidence>
<dbReference type="Pfam" id="PF13677">
    <property type="entry name" value="MotB_plug"/>
    <property type="match status" value="1"/>
</dbReference>
<dbReference type="PROSITE" id="PS51123">
    <property type="entry name" value="OMPA_2"/>
    <property type="match status" value="1"/>
</dbReference>
<dbReference type="InterPro" id="IPR050330">
    <property type="entry name" value="Bact_OuterMem_StrucFunc"/>
</dbReference>
<evidence type="ECO:0000256" key="1">
    <source>
        <dbReference type="ARBA" id="ARBA00004162"/>
    </source>
</evidence>
<dbReference type="AlphaFoldDB" id="A0AAJ1IKD1"/>
<keyword evidence="4" id="KW-0812">Transmembrane</keyword>
<dbReference type="PANTHER" id="PTHR30329:SF21">
    <property type="entry name" value="LIPOPROTEIN YIAD-RELATED"/>
    <property type="match status" value="1"/>
</dbReference>
<dbReference type="Gene3D" id="3.30.1330.60">
    <property type="entry name" value="OmpA-like domain"/>
    <property type="match status" value="1"/>
</dbReference>
<keyword evidence="5" id="KW-1133">Transmembrane helix</keyword>
<proteinExistence type="inferred from homology"/>
<dbReference type="EMBL" id="JAQQAL010000051">
    <property type="protein sequence ID" value="MDC7228581.1"/>
    <property type="molecule type" value="Genomic_DNA"/>
</dbReference>
<gene>
    <name evidence="9" type="primary">motB</name>
    <name evidence="9" type="ORF">PQJ61_17600</name>
</gene>
<reference evidence="9 10" key="1">
    <citation type="submission" date="2022-12" db="EMBL/GenBank/DDBJ databases">
        <title>Metagenome assembled genome from gulf of manar.</title>
        <authorList>
            <person name="Kohli P."/>
            <person name="Pk S."/>
            <person name="Venkata Ramana C."/>
            <person name="Sasikala C."/>
        </authorList>
    </citation>
    <scope>NUCLEOTIDE SEQUENCE [LARGE SCALE GENOMIC DNA]</scope>
    <source>
        <strain evidence="9">JB008</strain>
    </source>
</reference>
<name>A0AAJ1IKD1_9SPIO</name>
<evidence type="ECO:0000256" key="6">
    <source>
        <dbReference type="ARBA" id="ARBA00023136"/>
    </source>
</evidence>
<sequence length="242" mass="26648">MARPPKKVKCPPGGAPEWMNTYGDMVTLLLCFFVMLFTTATVDGHEMKLVIAAFSGLGLLEGGNTLESGHLAELGNTIEALPSMQMGRALDQARKKAVSQFQSEIRSNKVRVTIDERGLIISLAADSFFRPATAEVDIEAARETLRNVSSLVNSLDDERRFRVEGHTDSLPTDPDGPWETNWELSAERSANVLHYLVDFGVDETRFQIAGCADTRPLADNSTAEGRAYNRRVDIVILAEGQY</sequence>
<organism evidence="9 10">
    <name type="scientific">Candidatus Thalassospirochaeta sargassi</name>
    <dbReference type="NCBI Taxonomy" id="3119039"/>
    <lineage>
        <taxon>Bacteria</taxon>
        <taxon>Pseudomonadati</taxon>
        <taxon>Spirochaetota</taxon>
        <taxon>Spirochaetia</taxon>
        <taxon>Spirochaetales</taxon>
        <taxon>Spirochaetaceae</taxon>
        <taxon>Candidatus Thalassospirochaeta</taxon>
    </lineage>
</organism>
<comment type="caution">
    <text evidence="9">The sequence shown here is derived from an EMBL/GenBank/DDBJ whole genome shotgun (WGS) entry which is preliminary data.</text>
</comment>
<keyword evidence="6 7" id="KW-0472">Membrane</keyword>
<accession>A0AAJ1IKD1</accession>
<feature type="domain" description="OmpA-like" evidence="8">
    <location>
        <begin position="116"/>
        <end position="240"/>
    </location>
</feature>
<comment type="subcellular location">
    <subcellularLocation>
        <location evidence="1">Cell membrane</location>
        <topology evidence="1">Single-pass membrane protein</topology>
    </subcellularLocation>
</comment>
<evidence type="ECO:0000313" key="9">
    <source>
        <dbReference type="EMBL" id="MDC7228581.1"/>
    </source>
</evidence>
<dbReference type="InterPro" id="IPR025713">
    <property type="entry name" value="MotB-like_N_dom"/>
</dbReference>
<dbReference type="InterPro" id="IPR036737">
    <property type="entry name" value="OmpA-like_sf"/>
</dbReference>
<comment type="similarity">
    <text evidence="2">Belongs to the MotB family.</text>
</comment>
<dbReference type="PANTHER" id="PTHR30329">
    <property type="entry name" value="STATOR ELEMENT OF FLAGELLAR MOTOR COMPLEX"/>
    <property type="match status" value="1"/>
</dbReference>
<evidence type="ECO:0000256" key="7">
    <source>
        <dbReference type="PROSITE-ProRule" id="PRU00473"/>
    </source>
</evidence>
<evidence type="ECO:0000313" key="10">
    <source>
        <dbReference type="Proteomes" id="UP001221217"/>
    </source>
</evidence>